<dbReference type="AlphaFoldDB" id="A0A8H2JJ92"/>
<dbReference type="PROSITE" id="PS50931">
    <property type="entry name" value="HTH_LYSR"/>
    <property type="match status" value="1"/>
</dbReference>
<dbReference type="InterPro" id="IPR036390">
    <property type="entry name" value="WH_DNA-bd_sf"/>
</dbReference>
<protein>
    <submittedName>
        <fullName evidence="6">LysR family transcriptional regulator</fullName>
    </submittedName>
</protein>
<proteinExistence type="inferred from homology"/>
<gene>
    <name evidence="6" type="ORF">FCS21_14395</name>
</gene>
<dbReference type="Pfam" id="PF00126">
    <property type="entry name" value="HTH_1"/>
    <property type="match status" value="1"/>
</dbReference>
<evidence type="ECO:0000313" key="6">
    <source>
        <dbReference type="EMBL" id="TMM42531.1"/>
    </source>
</evidence>
<dbReference type="SUPFAM" id="SSF46785">
    <property type="entry name" value="Winged helix' DNA-binding domain"/>
    <property type="match status" value="1"/>
</dbReference>
<dbReference type="OrthoDB" id="9785745at2"/>
<dbReference type="EMBL" id="SZVP01000017">
    <property type="protein sequence ID" value="TMM42531.1"/>
    <property type="molecule type" value="Genomic_DNA"/>
</dbReference>
<sequence length="317" mass="35980">MKSRLHAHVGTIRQLEILLSVHDKGSIKEAAKTLFLTQPTISIQMKKLSQAMGATLFNYTNRQVVFTDIGLELVKTAVEVLDSFARLDMAIGNIKGFKSGTLRLAVVTTSEYFIPHLLGPFLEQYPDIDIQLNIGNREQTIERLKQGVDDFYVFSHPPTDIETEAIEFLKNPLVAIAHEDHPIAKKKNLTLKDLCQEPFLMREQGSGTRYAIEEFLKQHQVNLNIKMTIESNEAIKHLVMSKLGISILSAHTLLYGGQRGLVRLPIKELPINSNWFFVWSKAKRQTLIASEFLNHIESNGRQLLQQEMVKSELAYTK</sequence>
<evidence type="ECO:0000259" key="5">
    <source>
        <dbReference type="PROSITE" id="PS50931"/>
    </source>
</evidence>
<comment type="similarity">
    <text evidence="1">Belongs to the LysR transcriptional regulatory family.</text>
</comment>
<dbReference type="CDD" id="cd08419">
    <property type="entry name" value="PBP2_CbbR_RubisCO_like"/>
    <property type="match status" value="1"/>
</dbReference>
<reference evidence="6 7" key="1">
    <citation type="submission" date="2019-05" db="EMBL/GenBank/DDBJ databases">
        <title>Colwellia ponticola sp. nov., isolated from seawater.</title>
        <authorList>
            <person name="Yoon J.-H."/>
        </authorList>
    </citation>
    <scope>NUCLEOTIDE SEQUENCE [LARGE SCALE GENOMIC DNA]</scope>
    <source>
        <strain evidence="6 7">OISW-25</strain>
    </source>
</reference>
<accession>A0A8H2JJ92</accession>
<evidence type="ECO:0000313" key="7">
    <source>
        <dbReference type="Proteomes" id="UP000307702"/>
    </source>
</evidence>
<dbReference type="InterPro" id="IPR000847">
    <property type="entry name" value="LysR_HTH_N"/>
</dbReference>
<dbReference type="GO" id="GO:0003700">
    <property type="term" value="F:DNA-binding transcription factor activity"/>
    <property type="evidence" value="ECO:0007669"/>
    <property type="project" value="InterPro"/>
</dbReference>
<dbReference type="InterPro" id="IPR005119">
    <property type="entry name" value="LysR_subst-bd"/>
</dbReference>
<evidence type="ECO:0000256" key="4">
    <source>
        <dbReference type="ARBA" id="ARBA00023163"/>
    </source>
</evidence>
<organism evidence="6 7">
    <name type="scientific">Colwellia ponticola</name>
    <dbReference type="NCBI Taxonomy" id="2304625"/>
    <lineage>
        <taxon>Bacteria</taxon>
        <taxon>Pseudomonadati</taxon>
        <taxon>Pseudomonadota</taxon>
        <taxon>Gammaproteobacteria</taxon>
        <taxon>Alteromonadales</taxon>
        <taxon>Colwelliaceae</taxon>
        <taxon>Colwellia</taxon>
    </lineage>
</organism>
<feature type="domain" description="HTH lysR-type" evidence="5">
    <location>
        <begin position="11"/>
        <end position="67"/>
    </location>
</feature>
<dbReference type="PANTHER" id="PTHR30126">
    <property type="entry name" value="HTH-TYPE TRANSCRIPTIONAL REGULATOR"/>
    <property type="match status" value="1"/>
</dbReference>
<keyword evidence="2" id="KW-0805">Transcription regulation</keyword>
<dbReference type="GO" id="GO:0000976">
    <property type="term" value="F:transcription cis-regulatory region binding"/>
    <property type="evidence" value="ECO:0007669"/>
    <property type="project" value="TreeGrafter"/>
</dbReference>
<dbReference type="InterPro" id="IPR036388">
    <property type="entry name" value="WH-like_DNA-bd_sf"/>
</dbReference>
<evidence type="ECO:0000256" key="3">
    <source>
        <dbReference type="ARBA" id="ARBA00023125"/>
    </source>
</evidence>
<dbReference type="Gene3D" id="1.10.10.10">
    <property type="entry name" value="Winged helix-like DNA-binding domain superfamily/Winged helix DNA-binding domain"/>
    <property type="match status" value="1"/>
</dbReference>
<dbReference type="PANTHER" id="PTHR30126:SF5">
    <property type="entry name" value="HTH-TYPE TRANSCRIPTIONAL ACTIVATOR CMPR"/>
    <property type="match status" value="1"/>
</dbReference>
<keyword evidence="7" id="KW-1185">Reference proteome</keyword>
<evidence type="ECO:0000256" key="1">
    <source>
        <dbReference type="ARBA" id="ARBA00009437"/>
    </source>
</evidence>
<dbReference type="Pfam" id="PF03466">
    <property type="entry name" value="LysR_substrate"/>
    <property type="match status" value="1"/>
</dbReference>
<evidence type="ECO:0000256" key="2">
    <source>
        <dbReference type="ARBA" id="ARBA00023015"/>
    </source>
</evidence>
<dbReference type="Proteomes" id="UP000307702">
    <property type="component" value="Unassembled WGS sequence"/>
</dbReference>
<comment type="caution">
    <text evidence="6">The sequence shown here is derived from an EMBL/GenBank/DDBJ whole genome shotgun (WGS) entry which is preliminary data.</text>
</comment>
<keyword evidence="4" id="KW-0804">Transcription</keyword>
<dbReference type="Gene3D" id="3.40.190.290">
    <property type="match status" value="1"/>
</dbReference>
<dbReference type="SUPFAM" id="SSF53850">
    <property type="entry name" value="Periplasmic binding protein-like II"/>
    <property type="match status" value="1"/>
</dbReference>
<keyword evidence="3" id="KW-0238">DNA-binding</keyword>
<dbReference type="RefSeq" id="WP_138624259.1">
    <property type="nucleotide sequence ID" value="NZ_SZVP01000017.1"/>
</dbReference>
<name>A0A8H2JJ92_9GAMM</name>